<dbReference type="FunFam" id="2.60.40.10:FF:000142">
    <property type="entry name" value="V-set domain-containing T-cell activation inhibitor 1"/>
    <property type="match status" value="1"/>
</dbReference>
<dbReference type="PANTHER" id="PTHR24100">
    <property type="entry name" value="BUTYROPHILIN"/>
    <property type="match status" value="1"/>
</dbReference>
<dbReference type="GO" id="GO:0050852">
    <property type="term" value="P:T cell receptor signaling pathway"/>
    <property type="evidence" value="ECO:0007669"/>
    <property type="project" value="TreeGrafter"/>
</dbReference>
<protein>
    <recommendedName>
        <fullName evidence="7">Ig-like domain-containing protein</fullName>
    </recommendedName>
</protein>
<reference evidence="8" key="3">
    <citation type="submission" date="2025-09" db="UniProtKB">
        <authorList>
            <consortium name="Ensembl"/>
        </authorList>
    </citation>
    <scope>IDENTIFICATION</scope>
</reference>
<dbReference type="PROSITE" id="PS50835">
    <property type="entry name" value="IG_LIKE"/>
    <property type="match status" value="1"/>
</dbReference>
<evidence type="ECO:0000256" key="5">
    <source>
        <dbReference type="ARBA" id="ARBA00023180"/>
    </source>
</evidence>
<feature type="domain" description="Ig-like" evidence="7">
    <location>
        <begin position="40"/>
        <end position="154"/>
    </location>
</feature>
<sequence>MFSVHLTCDLFQFSELHDASSKPWIQLGSFTALVFLLLTPNCSGLSQVVGPSQQVPATVGGDVLLSCRLEPAVDASAMSIEWSREDLDPSYVYVWWDKEELESSKHPAYKGRTSLLFSELKFGDVSLKLSKVKLSDKGKYRCFIPALGQGATVELVVGELILKIQDSDNWGLSGFLNIFLCMIRIKTVGMSHCSSFRVCL</sequence>
<evidence type="ECO:0000256" key="4">
    <source>
        <dbReference type="ARBA" id="ARBA00023157"/>
    </source>
</evidence>
<dbReference type="GO" id="GO:0001817">
    <property type="term" value="P:regulation of cytokine production"/>
    <property type="evidence" value="ECO:0007669"/>
    <property type="project" value="TreeGrafter"/>
</dbReference>
<dbReference type="InterPro" id="IPR036179">
    <property type="entry name" value="Ig-like_dom_sf"/>
</dbReference>
<accession>A0A3P8TLJ4</accession>
<dbReference type="Proteomes" id="UP000265080">
    <property type="component" value="Chromosome 23"/>
</dbReference>
<dbReference type="InterPro" id="IPR003599">
    <property type="entry name" value="Ig_sub"/>
</dbReference>
<evidence type="ECO:0000256" key="2">
    <source>
        <dbReference type="ARBA" id="ARBA00022729"/>
    </source>
</evidence>
<evidence type="ECO:0000256" key="3">
    <source>
        <dbReference type="ARBA" id="ARBA00023136"/>
    </source>
</evidence>
<dbReference type="GO" id="GO:0009897">
    <property type="term" value="C:external side of plasma membrane"/>
    <property type="evidence" value="ECO:0007669"/>
    <property type="project" value="TreeGrafter"/>
</dbReference>
<proteinExistence type="predicted"/>
<dbReference type="STRING" id="161767.ENSAPEP00000025556"/>
<organism evidence="8 9">
    <name type="scientific">Amphiprion percula</name>
    <name type="common">Orange clownfish</name>
    <name type="synonym">Lutjanus percula</name>
    <dbReference type="NCBI Taxonomy" id="161767"/>
    <lineage>
        <taxon>Eukaryota</taxon>
        <taxon>Metazoa</taxon>
        <taxon>Chordata</taxon>
        <taxon>Craniata</taxon>
        <taxon>Vertebrata</taxon>
        <taxon>Euteleostomi</taxon>
        <taxon>Actinopterygii</taxon>
        <taxon>Neopterygii</taxon>
        <taxon>Teleostei</taxon>
        <taxon>Neoteleostei</taxon>
        <taxon>Acanthomorphata</taxon>
        <taxon>Ovalentaria</taxon>
        <taxon>Pomacentridae</taxon>
        <taxon>Amphiprion</taxon>
    </lineage>
</organism>
<keyword evidence="5" id="KW-0325">Glycoprotein</keyword>
<dbReference type="GeneTree" id="ENSGT01050000244843"/>
<reference evidence="8 9" key="1">
    <citation type="submission" date="2018-03" db="EMBL/GenBank/DDBJ databases">
        <title>Finding Nemo's genes: A chromosome-scale reference assembly of the genome of the orange clownfish Amphiprion percula.</title>
        <authorList>
            <person name="Lehmann R."/>
        </authorList>
    </citation>
    <scope>NUCLEOTIDE SEQUENCE</scope>
</reference>
<keyword evidence="3" id="KW-0472">Membrane</keyword>
<dbReference type="GO" id="GO:0050863">
    <property type="term" value="P:regulation of T cell activation"/>
    <property type="evidence" value="ECO:0007669"/>
    <property type="project" value="UniProtKB-ARBA"/>
</dbReference>
<dbReference type="Ensembl" id="ENSAPET00000026231.1">
    <property type="protein sequence ID" value="ENSAPEP00000025556.1"/>
    <property type="gene ID" value="ENSAPEG00000018200.1"/>
</dbReference>
<dbReference type="AlphaFoldDB" id="A0A3P8TLJ4"/>
<evidence type="ECO:0000256" key="1">
    <source>
        <dbReference type="ARBA" id="ARBA00004370"/>
    </source>
</evidence>
<evidence type="ECO:0000259" key="7">
    <source>
        <dbReference type="PROSITE" id="PS50835"/>
    </source>
</evidence>
<keyword evidence="4" id="KW-1015">Disulfide bond</keyword>
<dbReference type="InterPro" id="IPR013783">
    <property type="entry name" value="Ig-like_fold"/>
</dbReference>
<dbReference type="SMART" id="SM00409">
    <property type="entry name" value="IG"/>
    <property type="match status" value="1"/>
</dbReference>
<dbReference type="Pfam" id="PF07686">
    <property type="entry name" value="V-set"/>
    <property type="match status" value="1"/>
</dbReference>
<keyword evidence="6" id="KW-0393">Immunoglobulin domain</keyword>
<dbReference type="SMART" id="SM00406">
    <property type="entry name" value="IGv"/>
    <property type="match status" value="1"/>
</dbReference>
<name>A0A3P8TLJ4_AMPPE</name>
<dbReference type="PANTHER" id="PTHR24100:SF151">
    <property type="entry name" value="ICOS LIGAND"/>
    <property type="match status" value="1"/>
</dbReference>
<keyword evidence="9" id="KW-1185">Reference proteome</keyword>
<comment type="subcellular location">
    <subcellularLocation>
        <location evidence="1">Membrane</location>
    </subcellularLocation>
</comment>
<dbReference type="GO" id="GO:0005102">
    <property type="term" value="F:signaling receptor binding"/>
    <property type="evidence" value="ECO:0007669"/>
    <property type="project" value="TreeGrafter"/>
</dbReference>
<dbReference type="GO" id="GO:1903037">
    <property type="term" value="P:regulation of leukocyte cell-cell adhesion"/>
    <property type="evidence" value="ECO:0007669"/>
    <property type="project" value="UniProtKB-ARBA"/>
</dbReference>
<reference evidence="8" key="2">
    <citation type="submission" date="2025-08" db="UniProtKB">
        <authorList>
            <consortium name="Ensembl"/>
        </authorList>
    </citation>
    <scope>IDENTIFICATION</scope>
</reference>
<evidence type="ECO:0000256" key="6">
    <source>
        <dbReference type="ARBA" id="ARBA00023319"/>
    </source>
</evidence>
<keyword evidence="2" id="KW-0732">Signal</keyword>
<dbReference type="InterPro" id="IPR007110">
    <property type="entry name" value="Ig-like_dom"/>
</dbReference>
<dbReference type="Gene3D" id="2.60.40.10">
    <property type="entry name" value="Immunoglobulins"/>
    <property type="match status" value="1"/>
</dbReference>
<evidence type="ECO:0000313" key="8">
    <source>
        <dbReference type="Ensembl" id="ENSAPEP00000025556.1"/>
    </source>
</evidence>
<evidence type="ECO:0000313" key="9">
    <source>
        <dbReference type="Proteomes" id="UP000265080"/>
    </source>
</evidence>
<dbReference type="InterPro" id="IPR013106">
    <property type="entry name" value="Ig_V-set"/>
</dbReference>
<dbReference type="SUPFAM" id="SSF48726">
    <property type="entry name" value="Immunoglobulin"/>
    <property type="match status" value="1"/>
</dbReference>
<dbReference type="InterPro" id="IPR050504">
    <property type="entry name" value="IgSF_BTN/MOG"/>
</dbReference>